<reference evidence="1 2" key="1">
    <citation type="journal article" date="2019" name="Microbiol. Resour. Announc.">
        <title>High-quality draft genome sequence of Fusarium oxysporum f. sp. cubense strain 160527, a causal agent of Panama disease.</title>
        <authorList>
            <person name="Asai S."/>
            <person name="Ayukawa Y."/>
            <person name="Gan P."/>
            <person name="Masuda S."/>
            <person name="Komatsu K."/>
            <person name="Shirasu K."/>
            <person name="Arie T."/>
        </authorList>
    </citation>
    <scope>NUCLEOTIDE SEQUENCE [LARGE SCALE GENOMIC DNA]</scope>
    <source>
        <strain evidence="1 2">160527</strain>
    </source>
</reference>
<comment type="caution">
    <text evidence="1">The sequence shown here is derived from an EMBL/GenBank/DDBJ whole genome shotgun (WGS) entry which is preliminary data.</text>
</comment>
<protein>
    <submittedName>
        <fullName evidence="1">Uncharacterized protein</fullName>
    </submittedName>
</protein>
<gene>
    <name evidence="1" type="ORF">Focb16_v006508</name>
</gene>
<dbReference type="EMBL" id="SRMI01000002">
    <property type="protein sequence ID" value="TVY76491.1"/>
    <property type="molecule type" value="Genomic_DNA"/>
</dbReference>
<organism evidence="1 2">
    <name type="scientific">Fusarium oxysporum f. sp. cubense</name>
    <dbReference type="NCBI Taxonomy" id="61366"/>
    <lineage>
        <taxon>Eukaryota</taxon>
        <taxon>Fungi</taxon>
        <taxon>Dikarya</taxon>
        <taxon>Ascomycota</taxon>
        <taxon>Pezizomycotina</taxon>
        <taxon>Sordariomycetes</taxon>
        <taxon>Hypocreomycetidae</taxon>
        <taxon>Hypocreales</taxon>
        <taxon>Nectriaceae</taxon>
        <taxon>Fusarium</taxon>
        <taxon>Fusarium oxysporum species complex</taxon>
    </lineage>
</organism>
<sequence>MSSPTNCSWPDDSLTEDVTAFIPEINKDEPVPHLDYVPPIAAARFKAFSEPWPGDNPTSSQRTEYVNAYLAWARHDDPALQVAVRSQARARIITALPMIKAKDWTEAETEHLLYLIDEEYWRLWLEDVDPKPLWPWTHPEPVFVTFNESSRCFIHRPLQTLPRAPGNTPSGLPSCYDLPGKNNGDIHEVASNVPSIDRGLSRALHWLASFGLGL</sequence>
<dbReference type="Proteomes" id="UP000320707">
    <property type="component" value="Unassembled WGS sequence"/>
</dbReference>
<evidence type="ECO:0000313" key="2">
    <source>
        <dbReference type="Proteomes" id="UP000320707"/>
    </source>
</evidence>
<accession>A0A559LNL8</accession>
<proteinExistence type="predicted"/>
<dbReference type="AlphaFoldDB" id="A0A559LNL8"/>
<evidence type="ECO:0000313" key="1">
    <source>
        <dbReference type="EMBL" id="TVY76491.1"/>
    </source>
</evidence>
<name>A0A559LNL8_FUSOC</name>